<proteinExistence type="predicted"/>
<gene>
    <name evidence="1" type="ORF">RUM44_004026</name>
</gene>
<evidence type="ECO:0000313" key="1">
    <source>
        <dbReference type="EMBL" id="KAK6633423.1"/>
    </source>
</evidence>
<sequence>MEEVRQPMQLPKAVMMTEVTAVEAVTQIKCMAPIRRVMDQNLSMVSTRDIKPNVPGSNKKVTFRGDALLRA</sequence>
<dbReference type="Proteomes" id="UP001359485">
    <property type="component" value="Unassembled WGS sequence"/>
</dbReference>
<accession>A0ABR1B387</accession>
<evidence type="ECO:0000313" key="2">
    <source>
        <dbReference type="Proteomes" id="UP001359485"/>
    </source>
</evidence>
<protein>
    <submittedName>
        <fullName evidence="1">Uncharacterized protein</fullName>
    </submittedName>
</protein>
<name>A0ABR1B387_POLSC</name>
<dbReference type="EMBL" id="JAWJWF010000004">
    <property type="protein sequence ID" value="KAK6633423.1"/>
    <property type="molecule type" value="Genomic_DNA"/>
</dbReference>
<organism evidence="1 2">
    <name type="scientific">Polyplax serrata</name>
    <name type="common">Common mouse louse</name>
    <dbReference type="NCBI Taxonomy" id="468196"/>
    <lineage>
        <taxon>Eukaryota</taxon>
        <taxon>Metazoa</taxon>
        <taxon>Ecdysozoa</taxon>
        <taxon>Arthropoda</taxon>
        <taxon>Hexapoda</taxon>
        <taxon>Insecta</taxon>
        <taxon>Pterygota</taxon>
        <taxon>Neoptera</taxon>
        <taxon>Paraneoptera</taxon>
        <taxon>Psocodea</taxon>
        <taxon>Troctomorpha</taxon>
        <taxon>Phthiraptera</taxon>
        <taxon>Anoplura</taxon>
        <taxon>Polyplacidae</taxon>
        <taxon>Polyplax</taxon>
    </lineage>
</organism>
<comment type="caution">
    <text evidence="1">The sequence shown here is derived from an EMBL/GenBank/DDBJ whole genome shotgun (WGS) entry which is preliminary data.</text>
</comment>
<keyword evidence="2" id="KW-1185">Reference proteome</keyword>
<reference evidence="1 2" key="1">
    <citation type="submission" date="2023-09" db="EMBL/GenBank/DDBJ databases">
        <title>Genomes of two closely related lineages of the louse Polyplax serrata with different host specificities.</title>
        <authorList>
            <person name="Martinu J."/>
            <person name="Tarabai H."/>
            <person name="Stefka J."/>
            <person name="Hypsa V."/>
        </authorList>
    </citation>
    <scope>NUCLEOTIDE SEQUENCE [LARGE SCALE GENOMIC DNA]</scope>
    <source>
        <strain evidence="1">98ZLc_SE</strain>
    </source>
</reference>